<gene>
    <name evidence="1" type="ORF">MERR_LOCUS14727</name>
</gene>
<dbReference type="AlphaFoldDB" id="A0A6D2ILH0"/>
<protein>
    <submittedName>
        <fullName evidence="1">Uncharacterized protein</fullName>
    </submittedName>
</protein>
<proteinExistence type="predicted"/>
<dbReference type="OrthoDB" id="10468813at2759"/>
<reference evidence="1" key="1">
    <citation type="submission" date="2020-01" db="EMBL/GenBank/DDBJ databases">
        <authorList>
            <person name="Mishra B."/>
        </authorList>
    </citation>
    <scope>NUCLEOTIDE SEQUENCE [LARGE SCALE GENOMIC DNA]</scope>
</reference>
<name>A0A6D2ILH0_9BRAS</name>
<organism evidence="1 2">
    <name type="scientific">Microthlaspi erraticum</name>
    <dbReference type="NCBI Taxonomy" id="1685480"/>
    <lineage>
        <taxon>Eukaryota</taxon>
        <taxon>Viridiplantae</taxon>
        <taxon>Streptophyta</taxon>
        <taxon>Embryophyta</taxon>
        <taxon>Tracheophyta</taxon>
        <taxon>Spermatophyta</taxon>
        <taxon>Magnoliopsida</taxon>
        <taxon>eudicotyledons</taxon>
        <taxon>Gunneridae</taxon>
        <taxon>Pentapetalae</taxon>
        <taxon>rosids</taxon>
        <taxon>malvids</taxon>
        <taxon>Brassicales</taxon>
        <taxon>Brassicaceae</taxon>
        <taxon>Coluteocarpeae</taxon>
        <taxon>Microthlaspi</taxon>
    </lineage>
</organism>
<accession>A0A6D2ILH0</accession>
<comment type="caution">
    <text evidence="1">The sequence shown here is derived from an EMBL/GenBank/DDBJ whole genome shotgun (WGS) entry which is preliminary data.</text>
</comment>
<evidence type="ECO:0000313" key="1">
    <source>
        <dbReference type="EMBL" id="CAA7027492.1"/>
    </source>
</evidence>
<evidence type="ECO:0000313" key="2">
    <source>
        <dbReference type="Proteomes" id="UP000467841"/>
    </source>
</evidence>
<keyword evidence="2" id="KW-1185">Reference proteome</keyword>
<dbReference type="Proteomes" id="UP000467841">
    <property type="component" value="Unassembled WGS sequence"/>
</dbReference>
<dbReference type="EMBL" id="CACVBM020001056">
    <property type="protein sequence ID" value="CAA7027492.1"/>
    <property type="molecule type" value="Genomic_DNA"/>
</dbReference>
<sequence length="98" mass="10846">MGPSSSSYTLQVSFHNVESQRYISDSLPLPVPKLVKQPDPDFAPVVHELESQFAESCEMVSTSYGVFKSRAAEQGCRMSESLLNPGRARLCNAHEEVE</sequence>